<name>A0A5C1A855_9BACT</name>
<reference evidence="3" key="1">
    <citation type="submission" date="2019-08" db="EMBL/GenBank/DDBJ databases">
        <title>Limnoglobus roseus gen. nov., sp. nov., a novel freshwater planctomycete with a giant genome from the family Gemmataceae.</title>
        <authorList>
            <person name="Kulichevskaya I.S."/>
            <person name="Naumoff D.G."/>
            <person name="Miroshnikov K."/>
            <person name="Ivanova A."/>
            <person name="Philippov D.A."/>
            <person name="Hakobyan A."/>
            <person name="Rijpstra I.C."/>
            <person name="Sinninghe Damste J.S."/>
            <person name="Liesack W."/>
            <person name="Dedysh S.N."/>
        </authorList>
    </citation>
    <scope>NUCLEOTIDE SEQUENCE [LARGE SCALE GENOMIC DNA]</scope>
    <source>
        <strain evidence="3">PX52</strain>
    </source>
</reference>
<gene>
    <name evidence="2" type="ORF">PX52LOC_02306</name>
</gene>
<dbReference type="RefSeq" id="WP_149110212.1">
    <property type="nucleotide sequence ID" value="NZ_CP042425.1"/>
</dbReference>
<proteinExistence type="predicted"/>
<dbReference type="Pfam" id="PF13372">
    <property type="entry name" value="Alginate_exp"/>
    <property type="match status" value="1"/>
</dbReference>
<dbReference type="OrthoDB" id="311329at2"/>
<dbReference type="InterPro" id="IPR025388">
    <property type="entry name" value="Alginate_export_dom"/>
</dbReference>
<dbReference type="KEGG" id="lrs:PX52LOC_02306"/>
<sequence>MPWLTRFLPQTMAATVAWVGIQSASAQSPVGERLPTSAAAPVEKIAPMPPAAPPVTAPVVTPMAVPAPAPVPDGGACPACGGSGCDSCQPFNFKKVPPVRTQTRAGMFPIPPSGKGAYNLLAAVQGKEVDAPPKFGYAPSALQPLPFYDGDWRYLDDPKTPPKDRLDELKRIHLGDDWLMAVGGQAWTRYMNEYSSRLTNTNNVYQLSRFRPYLDLWYKDVFRFYVEANVTYTQFQDVAPLVIDESGPDIQNLFIDVKLGDVANAPVYLRAGRQELSLGSQRLISALDWANTRRTFQGLRLLRTGEKLDFDAFVLQPVVPNANKLDSGDNNQLFAGTFMTYRPKKGQAIDLYYLILDNVNNVTQQGIVRAPATTHTVGGRYYGDKDLNDCYKLLWDVEGGLQFGQRGQQDIFAGFASAGAGINFRKAAWNPTLWATYDYASGDDSPNGGSRYSTFNQLFPFGHYYLGWADLVGRQNIHDVNFSLYLYPQKWLTTNIQVHNFWLDSVRDGLYNTAGVAYRRDATGRASPYVGSEVDIINNFHLTRRTDFLVSYAYLFGGGFLRDTAAPGAGTNASTLAALFNIRY</sequence>
<protein>
    <submittedName>
        <fullName evidence="2">Alginate export family protein</fullName>
    </submittedName>
</protein>
<dbReference type="Gene3D" id="2.40.160.100">
    <property type="match status" value="1"/>
</dbReference>
<evidence type="ECO:0000313" key="2">
    <source>
        <dbReference type="EMBL" id="QEL15391.1"/>
    </source>
</evidence>
<dbReference type="Proteomes" id="UP000324974">
    <property type="component" value="Chromosome"/>
</dbReference>
<dbReference type="AlphaFoldDB" id="A0A5C1A855"/>
<evidence type="ECO:0000259" key="1">
    <source>
        <dbReference type="Pfam" id="PF13372"/>
    </source>
</evidence>
<accession>A0A5C1A855</accession>
<organism evidence="2 3">
    <name type="scientific">Limnoglobus roseus</name>
    <dbReference type="NCBI Taxonomy" id="2598579"/>
    <lineage>
        <taxon>Bacteria</taxon>
        <taxon>Pseudomonadati</taxon>
        <taxon>Planctomycetota</taxon>
        <taxon>Planctomycetia</taxon>
        <taxon>Gemmatales</taxon>
        <taxon>Gemmataceae</taxon>
        <taxon>Limnoglobus</taxon>
    </lineage>
</organism>
<keyword evidence="3" id="KW-1185">Reference proteome</keyword>
<evidence type="ECO:0000313" key="3">
    <source>
        <dbReference type="Proteomes" id="UP000324974"/>
    </source>
</evidence>
<dbReference type="InterPro" id="IPR053728">
    <property type="entry name" value="Alginate_Permeability_Chnl"/>
</dbReference>
<dbReference type="EMBL" id="CP042425">
    <property type="protein sequence ID" value="QEL15391.1"/>
    <property type="molecule type" value="Genomic_DNA"/>
</dbReference>
<feature type="domain" description="Alginate export" evidence="1">
    <location>
        <begin position="181"/>
        <end position="565"/>
    </location>
</feature>